<comment type="caution">
    <text evidence="10">The sequence shown here is derived from an EMBL/GenBank/DDBJ whole genome shotgun (WGS) entry which is preliminary data.</text>
</comment>
<comment type="similarity">
    <text evidence="2 8">Belongs to the UDP-glycosyltransferase family.</text>
</comment>
<evidence type="ECO:0000256" key="6">
    <source>
        <dbReference type="ARBA" id="ARBA00050360"/>
    </source>
</evidence>
<dbReference type="Proteomes" id="UP000653305">
    <property type="component" value="Unassembled WGS sequence"/>
</dbReference>
<keyword evidence="4 8" id="KW-0808">Transferase</keyword>
<dbReference type="FunFam" id="3.40.50.2000:FF:000057">
    <property type="entry name" value="Glycosyltransferase"/>
    <property type="match status" value="1"/>
</dbReference>
<dbReference type="Gene3D" id="3.40.50.2000">
    <property type="entry name" value="Glycogen Phosphorylase B"/>
    <property type="match status" value="2"/>
</dbReference>
<evidence type="ECO:0000256" key="9">
    <source>
        <dbReference type="RuleBase" id="RU362057"/>
    </source>
</evidence>
<evidence type="ECO:0000256" key="7">
    <source>
        <dbReference type="ARBA" id="ARBA00056922"/>
    </source>
</evidence>
<dbReference type="PANTHER" id="PTHR11926:SF1553">
    <property type="entry name" value="GLYCOSYLTRANSFERASE"/>
    <property type="match status" value="1"/>
</dbReference>
<accession>A0A830BDI7</accession>
<sequence>MDADGEYKAHCLIVPHPTQGHINPMLQFAKRLNQKGIQITLALTKFLLKTTNGFSVGSISVRSISDGFDDGGRAQAKSSEEYQSRFEQTGRETLAELINDLARSGRPTNCVVYDPFIPWVMDVAKGLFGLSAAAFFTQSCAVDSIYYHVYKGELKLPLAGGDEAVVVVPGLPALRPEEMPSFVYDYGSCPSTFQMVLNQFRNVDKADWIFINTFQKLEEKILEWMTRFWRVKAIGPTIPSMYLDNRLQDDREYGASIFIPPTNTCINWLNERQPKSVIYVSFGSLAQLSAQQTEEIASALKTCDKHFLWVIRSSEESKLPTNFSKEMSSKGLIVSWCPQLEVLAHEAVGCFITHCGWNSTLEGLSLGVPMVVMPQWTDQSTNAKFVDDVWGVGIRARSGEDGLVRREEIVGCVECVMDGDEGRVMSLNAIKWRDIAREAVDEGGSSDKNIEEFVYALVNTRARVI</sequence>
<name>A0A830BDI7_9LAMI</name>
<dbReference type="FunFam" id="3.40.50.2000:FF:000019">
    <property type="entry name" value="Glycosyltransferase"/>
    <property type="match status" value="1"/>
</dbReference>
<evidence type="ECO:0000313" key="10">
    <source>
        <dbReference type="EMBL" id="GFP83329.1"/>
    </source>
</evidence>
<dbReference type="CDD" id="cd03784">
    <property type="entry name" value="GT1_Gtf-like"/>
    <property type="match status" value="1"/>
</dbReference>
<dbReference type="GO" id="GO:0080043">
    <property type="term" value="F:quercetin 3-O-glucosyltransferase activity"/>
    <property type="evidence" value="ECO:0007669"/>
    <property type="project" value="TreeGrafter"/>
</dbReference>
<dbReference type="AlphaFoldDB" id="A0A830BDI7"/>
<dbReference type="SUPFAM" id="SSF53756">
    <property type="entry name" value="UDP-Glycosyltransferase/glycogen phosphorylase"/>
    <property type="match status" value="1"/>
</dbReference>
<keyword evidence="5" id="KW-0732">Signal</keyword>
<dbReference type="InterPro" id="IPR002213">
    <property type="entry name" value="UDP_glucos_trans"/>
</dbReference>
<gene>
    <name evidence="10" type="ORF">PHJA_000476300</name>
</gene>
<dbReference type="PANTHER" id="PTHR11926">
    <property type="entry name" value="GLUCOSYL/GLUCURONOSYL TRANSFERASES"/>
    <property type="match status" value="1"/>
</dbReference>
<comment type="pathway">
    <text evidence="1">Pigment biosynthesis; anthocyanin biosynthesis.</text>
</comment>
<protein>
    <recommendedName>
        <fullName evidence="9">Glycosyltransferase</fullName>
        <ecNumber evidence="9">2.4.1.-</ecNumber>
    </recommendedName>
</protein>
<dbReference type="GO" id="GO:0102816">
    <property type="term" value="F:UDP-D-glucose:delphinidin 3-O-glucosyl-5-O-caffeoylglucoside -O-beta-D-glucosyltransferase activity"/>
    <property type="evidence" value="ECO:0007669"/>
    <property type="project" value="UniProtKB-EC"/>
</dbReference>
<evidence type="ECO:0000313" key="11">
    <source>
        <dbReference type="Proteomes" id="UP000653305"/>
    </source>
</evidence>
<reference evidence="10" key="1">
    <citation type="submission" date="2020-07" db="EMBL/GenBank/DDBJ databases">
        <title>Ethylene signaling mediates host invasion by parasitic plants.</title>
        <authorList>
            <person name="Yoshida S."/>
        </authorList>
    </citation>
    <scope>NUCLEOTIDE SEQUENCE</scope>
    <source>
        <strain evidence="10">Okayama</strain>
    </source>
</reference>
<evidence type="ECO:0000256" key="8">
    <source>
        <dbReference type="RuleBase" id="RU003718"/>
    </source>
</evidence>
<dbReference type="InterPro" id="IPR035595">
    <property type="entry name" value="UDP_glycos_trans_CS"/>
</dbReference>
<evidence type="ECO:0000256" key="1">
    <source>
        <dbReference type="ARBA" id="ARBA00004935"/>
    </source>
</evidence>
<evidence type="ECO:0000256" key="4">
    <source>
        <dbReference type="ARBA" id="ARBA00022679"/>
    </source>
</evidence>
<dbReference type="EMBL" id="BMAC01000062">
    <property type="protein sequence ID" value="GFP83329.1"/>
    <property type="molecule type" value="Genomic_DNA"/>
</dbReference>
<dbReference type="EC" id="2.4.1.-" evidence="9"/>
<dbReference type="PROSITE" id="PS00375">
    <property type="entry name" value="UDPGT"/>
    <property type="match status" value="1"/>
</dbReference>
<comment type="function">
    <text evidence="7">Catalyzes the glucosylation at the O-5 position of anthocyanidin 3-glucosides to form anthocyanidin 3,5-di-O-glucosides using UDP-glucose as sugar donor. Anthocyanidin 3,5-di-O-glucosides are molecules that are responsible for pigmentation. Also acts on anthocyanidin 3-O-(6-O-malonylglucoside). Much less active with hydroxycinnamoylglucose derivatives. No activity in the absence of the 3-O-glucoside group.</text>
</comment>
<evidence type="ECO:0000256" key="3">
    <source>
        <dbReference type="ARBA" id="ARBA00022676"/>
    </source>
</evidence>
<dbReference type="OrthoDB" id="5835829at2759"/>
<keyword evidence="3 8" id="KW-0328">Glycosyltransferase</keyword>
<comment type="catalytic activity">
    <reaction evidence="6">
        <text>an anthocyanidin 3-O-beta-D-glucoside + UDP-alpha-D-glucose = an anthocyanidin 3,5-di-O-beta-D-glucoside + UDP + 2 H(+)</text>
        <dbReference type="Rhea" id="RHEA:35423"/>
        <dbReference type="ChEBI" id="CHEBI:15378"/>
        <dbReference type="ChEBI" id="CHEBI:16307"/>
        <dbReference type="ChEBI" id="CHEBI:57503"/>
        <dbReference type="ChEBI" id="CHEBI:58223"/>
        <dbReference type="ChEBI" id="CHEBI:58885"/>
        <dbReference type="EC" id="2.4.1.298"/>
    </reaction>
</comment>
<organism evidence="10 11">
    <name type="scientific">Phtheirospermum japonicum</name>
    <dbReference type="NCBI Taxonomy" id="374723"/>
    <lineage>
        <taxon>Eukaryota</taxon>
        <taxon>Viridiplantae</taxon>
        <taxon>Streptophyta</taxon>
        <taxon>Embryophyta</taxon>
        <taxon>Tracheophyta</taxon>
        <taxon>Spermatophyta</taxon>
        <taxon>Magnoliopsida</taxon>
        <taxon>eudicotyledons</taxon>
        <taxon>Gunneridae</taxon>
        <taxon>Pentapetalae</taxon>
        <taxon>asterids</taxon>
        <taxon>lamiids</taxon>
        <taxon>Lamiales</taxon>
        <taxon>Orobanchaceae</taxon>
        <taxon>Orobanchaceae incertae sedis</taxon>
        <taxon>Phtheirospermum</taxon>
    </lineage>
</organism>
<dbReference type="Pfam" id="PF00201">
    <property type="entry name" value="UDPGT"/>
    <property type="match status" value="1"/>
</dbReference>
<dbReference type="GO" id="GO:0080044">
    <property type="term" value="F:quercetin 7-O-glucosyltransferase activity"/>
    <property type="evidence" value="ECO:0007669"/>
    <property type="project" value="TreeGrafter"/>
</dbReference>
<evidence type="ECO:0000256" key="5">
    <source>
        <dbReference type="ARBA" id="ARBA00022729"/>
    </source>
</evidence>
<keyword evidence="11" id="KW-1185">Reference proteome</keyword>
<proteinExistence type="inferred from homology"/>
<evidence type="ECO:0000256" key="2">
    <source>
        <dbReference type="ARBA" id="ARBA00009995"/>
    </source>
</evidence>